<dbReference type="GO" id="GO:0005524">
    <property type="term" value="F:ATP binding"/>
    <property type="evidence" value="ECO:0007669"/>
    <property type="project" value="UniProtKB-UniRule"/>
</dbReference>
<keyword evidence="14" id="KW-1185">Reference proteome</keyword>
<evidence type="ECO:0000256" key="5">
    <source>
        <dbReference type="ARBA" id="ARBA00022801"/>
    </source>
</evidence>
<keyword evidence="6 11" id="KW-0347">Helicase</keyword>
<evidence type="ECO:0000256" key="8">
    <source>
        <dbReference type="ARBA" id="ARBA00023125"/>
    </source>
</evidence>
<comment type="function">
    <text evidence="11">Acts as component of the MCM2-7 complex (MCM complex) which is the replicative helicase essential for 'once per cell cycle' DNA replication initiation and elongation in eukaryotic cells. The active ATPase sites in the MCM2-7 ring are formed through the interaction surfaces of two neighboring subunits such that a critical structure of a conserved arginine finger motif is provided in trans relative to the ATP-binding site of the Walker A box of the adjacent subunit. The six ATPase active sites, however, are likely to contribute differentially to the complex helicase activity.</text>
</comment>
<dbReference type="FunFam" id="3.40.50.300:FF:000826">
    <property type="entry name" value="Replicative DNA helicase Mcm"/>
    <property type="match status" value="1"/>
</dbReference>
<evidence type="ECO:0000256" key="3">
    <source>
        <dbReference type="ARBA" id="ARBA00022705"/>
    </source>
</evidence>
<evidence type="ECO:0000256" key="10">
    <source>
        <dbReference type="RuleBase" id="RU004070"/>
    </source>
</evidence>
<dbReference type="Gene3D" id="2.40.50.140">
    <property type="entry name" value="Nucleic acid-binding proteins"/>
    <property type="match status" value="1"/>
</dbReference>
<dbReference type="GO" id="GO:0006271">
    <property type="term" value="P:DNA strand elongation involved in DNA replication"/>
    <property type="evidence" value="ECO:0007669"/>
    <property type="project" value="TreeGrafter"/>
</dbReference>
<dbReference type="Pfam" id="PF17855">
    <property type="entry name" value="MCM_lid"/>
    <property type="match status" value="1"/>
</dbReference>
<dbReference type="GO" id="GO:0005656">
    <property type="term" value="C:nuclear pre-replicative complex"/>
    <property type="evidence" value="ECO:0007669"/>
    <property type="project" value="UniProtKB-ARBA"/>
</dbReference>
<gene>
    <name evidence="13" type="primary">MCM4</name>
    <name evidence="13" type="ORF">EHP00_261</name>
</gene>
<evidence type="ECO:0000256" key="2">
    <source>
        <dbReference type="ARBA" id="ARBA00008010"/>
    </source>
</evidence>
<dbReference type="PROSITE" id="PS50051">
    <property type="entry name" value="MCM_2"/>
    <property type="match status" value="1"/>
</dbReference>
<dbReference type="PANTHER" id="PTHR11630:SF66">
    <property type="entry name" value="DNA REPLICATION LICENSING FACTOR MCM4"/>
    <property type="match status" value="1"/>
</dbReference>
<organism evidence="13 14">
    <name type="scientific">Ecytonucleospora hepatopenaei</name>
    <dbReference type="NCBI Taxonomy" id="646526"/>
    <lineage>
        <taxon>Eukaryota</taxon>
        <taxon>Fungi</taxon>
        <taxon>Fungi incertae sedis</taxon>
        <taxon>Microsporidia</taxon>
        <taxon>Enterocytozoonidae</taxon>
        <taxon>Ecytonucleospora</taxon>
    </lineage>
</organism>
<dbReference type="InterPro" id="IPR033762">
    <property type="entry name" value="MCM_OB"/>
</dbReference>
<keyword evidence="4 10" id="KW-0547">Nucleotide-binding</keyword>
<dbReference type="VEuPathDB" id="MicrosporidiaDB:EHP00_261"/>
<comment type="similarity">
    <text evidence="2 10">Belongs to the MCM family.</text>
</comment>
<dbReference type="EC" id="3.6.4.12" evidence="11"/>
<evidence type="ECO:0000313" key="14">
    <source>
        <dbReference type="Proteomes" id="UP000192758"/>
    </source>
</evidence>
<evidence type="ECO:0000256" key="11">
    <source>
        <dbReference type="RuleBase" id="RU368062"/>
    </source>
</evidence>
<dbReference type="EMBL" id="MNPJ01000014">
    <property type="protein sequence ID" value="OQS55152.1"/>
    <property type="molecule type" value="Genomic_DNA"/>
</dbReference>
<dbReference type="GO" id="GO:0000727">
    <property type="term" value="P:double-strand break repair via break-induced replication"/>
    <property type="evidence" value="ECO:0007669"/>
    <property type="project" value="TreeGrafter"/>
</dbReference>
<proteinExistence type="inferred from homology"/>
<dbReference type="PRINTS" id="PR01660">
    <property type="entry name" value="MCMPROTEIN4"/>
</dbReference>
<dbReference type="GO" id="GO:0097373">
    <property type="term" value="C:MCM core complex"/>
    <property type="evidence" value="ECO:0007669"/>
    <property type="project" value="UniProtKB-ARBA"/>
</dbReference>
<dbReference type="SUPFAM" id="SSF50249">
    <property type="entry name" value="Nucleic acid-binding proteins"/>
    <property type="match status" value="1"/>
</dbReference>
<evidence type="ECO:0000256" key="9">
    <source>
        <dbReference type="ARBA" id="ARBA00023242"/>
    </source>
</evidence>
<evidence type="ECO:0000256" key="6">
    <source>
        <dbReference type="ARBA" id="ARBA00022806"/>
    </source>
</evidence>
<evidence type="ECO:0000256" key="1">
    <source>
        <dbReference type="ARBA" id="ARBA00004123"/>
    </source>
</evidence>
<evidence type="ECO:0000259" key="12">
    <source>
        <dbReference type="PROSITE" id="PS50051"/>
    </source>
</evidence>
<dbReference type="GO" id="GO:0043596">
    <property type="term" value="C:nuclear replication fork"/>
    <property type="evidence" value="ECO:0007669"/>
    <property type="project" value="UniProtKB-ARBA"/>
</dbReference>
<dbReference type="GO" id="GO:1902975">
    <property type="term" value="P:mitotic DNA replication initiation"/>
    <property type="evidence" value="ECO:0007669"/>
    <property type="project" value="TreeGrafter"/>
</dbReference>
<dbReference type="InterPro" id="IPR041562">
    <property type="entry name" value="MCM_lid"/>
</dbReference>
<dbReference type="InterPro" id="IPR027417">
    <property type="entry name" value="P-loop_NTPase"/>
</dbReference>
<dbReference type="GO" id="GO:0006279">
    <property type="term" value="P:premeiotic DNA replication"/>
    <property type="evidence" value="ECO:0007669"/>
    <property type="project" value="UniProtKB-ARBA"/>
</dbReference>
<keyword evidence="7 10" id="KW-0067">ATP-binding</keyword>
<accession>A0A1W0E7H2</accession>
<feature type="domain" description="MCM C-terminal AAA(+) ATPase" evidence="12">
    <location>
        <begin position="330"/>
        <end position="535"/>
    </location>
</feature>
<dbReference type="GO" id="GO:0003697">
    <property type="term" value="F:single-stranded DNA binding"/>
    <property type="evidence" value="ECO:0007669"/>
    <property type="project" value="TreeGrafter"/>
</dbReference>
<keyword evidence="5 11" id="KW-0378">Hydrolase</keyword>
<dbReference type="Pfam" id="PF17207">
    <property type="entry name" value="MCM_OB"/>
    <property type="match status" value="1"/>
</dbReference>
<dbReference type="AlphaFoldDB" id="A0A1W0E7H2"/>
<dbReference type="PANTHER" id="PTHR11630">
    <property type="entry name" value="DNA REPLICATION LICENSING FACTOR MCM FAMILY MEMBER"/>
    <property type="match status" value="1"/>
</dbReference>
<dbReference type="OrthoDB" id="10251574at2759"/>
<protein>
    <recommendedName>
        <fullName evidence="11">DNA replication licensing factor MCM4</fullName>
        <ecNumber evidence="11">3.6.4.12</ecNumber>
    </recommendedName>
</protein>
<dbReference type="Gene3D" id="2.20.28.10">
    <property type="match status" value="1"/>
</dbReference>
<evidence type="ECO:0000256" key="7">
    <source>
        <dbReference type="ARBA" id="ARBA00022840"/>
    </source>
</evidence>
<dbReference type="FunFam" id="2.20.28.10:FF:000003">
    <property type="entry name" value="DNA helicase"/>
    <property type="match status" value="1"/>
</dbReference>
<dbReference type="Pfam" id="PF00493">
    <property type="entry name" value="MCM"/>
    <property type="match status" value="1"/>
</dbReference>
<dbReference type="InterPro" id="IPR012340">
    <property type="entry name" value="NA-bd_OB-fold"/>
</dbReference>
<evidence type="ECO:0000256" key="4">
    <source>
        <dbReference type="ARBA" id="ARBA00022741"/>
    </source>
</evidence>
<evidence type="ECO:0000313" key="13">
    <source>
        <dbReference type="EMBL" id="OQS55152.1"/>
    </source>
</evidence>
<keyword evidence="8 10" id="KW-0238">DNA-binding</keyword>
<dbReference type="InterPro" id="IPR001208">
    <property type="entry name" value="MCM_dom"/>
</dbReference>
<dbReference type="PRINTS" id="PR01657">
    <property type="entry name" value="MCMFAMILY"/>
</dbReference>
<dbReference type="InterPro" id="IPR031327">
    <property type="entry name" value="MCM"/>
</dbReference>
<comment type="caution">
    <text evidence="13">The sequence shown here is derived from an EMBL/GenBank/DDBJ whole genome shotgun (WGS) entry which is preliminary data.</text>
</comment>
<dbReference type="Gene3D" id="3.40.50.300">
    <property type="entry name" value="P-loop containing nucleotide triphosphate hydrolases"/>
    <property type="match status" value="1"/>
</dbReference>
<dbReference type="GO" id="GO:0016787">
    <property type="term" value="F:hydrolase activity"/>
    <property type="evidence" value="ECO:0007669"/>
    <property type="project" value="UniProtKB-KW"/>
</dbReference>
<dbReference type="Proteomes" id="UP000192758">
    <property type="component" value="Unassembled WGS sequence"/>
</dbReference>
<dbReference type="STRING" id="646526.A0A1W0E7H2"/>
<comment type="subcellular location">
    <subcellularLocation>
        <location evidence="1">Nucleus</location>
    </subcellularLocation>
</comment>
<dbReference type="InterPro" id="IPR008047">
    <property type="entry name" value="MCM_4"/>
</dbReference>
<dbReference type="GO" id="GO:0031261">
    <property type="term" value="C:DNA replication preinitiation complex"/>
    <property type="evidence" value="ECO:0007669"/>
    <property type="project" value="UniProtKB-ARBA"/>
</dbReference>
<dbReference type="SMART" id="SM00350">
    <property type="entry name" value="MCM"/>
    <property type="match status" value="1"/>
</dbReference>
<dbReference type="PROSITE" id="PS00847">
    <property type="entry name" value="MCM_1"/>
    <property type="match status" value="1"/>
</dbReference>
<reference evidence="13 14" key="1">
    <citation type="journal article" date="2017" name="Environ. Microbiol.">
        <title>Decay of the glycolytic pathway and adaptation to intranuclear parasitism within Enterocytozoonidae microsporidia.</title>
        <authorList>
            <person name="Wiredu Boakye D."/>
            <person name="Jaroenlak P."/>
            <person name="Prachumwat A."/>
            <person name="Williams T.A."/>
            <person name="Bateman K.S."/>
            <person name="Itsathitphaisarn O."/>
            <person name="Sritunyalucksana K."/>
            <person name="Paszkiewicz K.H."/>
            <person name="Moore K.A."/>
            <person name="Stentiford G.D."/>
            <person name="Williams B.A."/>
        </authorList>
    </citation>
    <scope>NUCLEOTIDE SEQUENCE [LARGE SCALE GENOMIC DNA]</scope>
    <source>
        <strain evidence="13 14">TH1</strain>
    </source>
</reference>
<name>A0A1W0E7H2_9MICR</name>
<dbReference type="GO" id="GO:0042555">
    <property type="term" value="C:MCM complex"/>
    <property type="evidence" value="ECO:0007669"/>
    <property type="project" value="UniProtKB-UniRule"/>
</dbReference>
<dbReference type="SUPFAM" id="SSF52540">
    <property type="entry name" value="P-loop containing nucleoside triphosphate hydrolases"/>
    <property type="match status" value="1"/>
</dbReference>
<dbReference type="GO" id="GO:0017116">
    <property type="term" value="F:single-stranded DNA helicase activity"/>
    <property type="evidence" value="ECO:0007669"/>
    <property type="project" value="TreeGrafter"/>
</dbReference>
<sequence length="730" mass="81783">MSSRLNSDVFTVDDASQDILLTVTPSHVESSTPYSVNYTERLKLIWGTNIDVQETTEKFKEFVRIHGIEQFENMELTKEFVFYLDCASFLGNYEFLNFQLENFPQEVVPIFENVLNEIYTERKPDEEVKIKIRPKNIGSDIIIRNIEPKSIDKIVKVSGMINRSSSVIPEIKSATYKCVKCGIMVKVDAIKETVNEPTACDCGNRFSFSLQVNSGEYTDKQVVRLQELPENIPEGTTPMTLTLVSKDDLVDKLVPGDKVTVIGILKAVPVRVSPLVKKAKSSFRLFIQMLNIVEYGTGKVEGDNFRESSKDETNDDDIAKIEHLINNPRIYDILSKSIAPSIFGMDNVKKSLLLQLFGGVQKNLKNSRLRGDINILLAGDPGIAKSQLLGFINRITERGIYTSGRGSSAVGLTASVVRDKDSGQYVLESGALVLSDNGICCIDEFDKMNETTQSVLHEVMEQQTVSIAKAGIITTLNARCSVLASCNPIESKYNVRKSIVENLNLPPTLLSRFDIVALLIDKPEENQDKKVAEHIVDLFCENGGENSWSDVVPIDIFKIYLKEAKKINPVLTKQAKDSISYAYVELRQLDNGNSITATTRQLESIIRLSEAHARMRLSKEVTDADVSEAVRLIKESLLLYALDPRTGKIDMDMVISGNLRSKRLLVDDLKKEIMKILKKGSKEGKGKSMLLSEVLKDMKVEDSILYDALNELQGEDLVYYNNKTKIIEKI</sequence>
<keyword evidence="3 11" id="KW-0235">DNA replication</keyword>
<comment type="subunit">
    <text evidence="11">Component of the MCM2-7 complex.</text>
</comment>
<dbReference type="InterPro" id="IPR018525">
    <property type="entry name" value="MCM_CS"/>
</dbReference>
<keyword evidence="9 11" id="KW-0539">Nucleus</keyword>
<comment type="catalytic activity">
    <reaction evidence="11">
        <text>ATP + H2O = ADP + phosphate + H(+)</text>
        <dbReference type="Rhea" id="RHEA:13065"/>
        <dbReference type="ChEBI" id="CHEBI:15377"/>
        <dbReference type="ChEBI" id="CHEBI:15378"/>
        <dbReference type="ChEBI" id="CHEBI:30616"/>
        <dbReference type="ChEBI" id="CHEBI:43474"/>
        <dbReference type="ChEBI" id="CHEBI:456216"/>
        <dbReference type="EC" id="3.6.4.12"/>
    </reaction>
</comment>